<feature type="transmembrane region" description="Helical" evidence="7">
    <location>
        <begin position="342"/>
        <end position="362"/>
    </location>
</feature>
<name>A0AA39LBV8_SARSR</name>
<dbReference type="InterPro" id="IPR020846">
    <property type="entry name" value="MFS_dom"/>
</dbReference>
<protein>
    <recommendedName>
        <fullName evidence="8">Major facilitator superfamily (MFS) profile domain-containing protein</fullName>
    </recommendedName>
</protein>
<feature type="region of interest" description="Disordered" evidence="6">
    <location>
        <begin position="1"/>
        <end position="25"/>
    </location>
</feature>
<gene>
    <name evidence="9" type="ORF">NLU13_0825</name>
</gene>
<organism evidence="9 10">
    <name type="scientific">Sarocladium strictum</name>
    <name type="common">Black bundle disease fungus</name>
    <name type="synonym">Acremonium strictum</name>
    <dbReference type="NCBI Taxonomy" id="5046"/>
    <lineage>
        <taxon>Eukaryota</taxon>
        <taxon>Fungi</taxon>
        <taxon>Dikarya</taxon>
        <taxon>Ascomycota</taxon>
        <taxon>Pezizomycotina</taxon>
        <taxon>Sordariomycetes</taxon>
        <taxon>Hypocreomycetidae</taxon>
        <taxon>Hypocreales</taxon>
        <taxon>Sarocladiaceae</taxon>
        <taxon>Sarocladium</taxon>
    </lineage>
</organism>
<evidence type="ECO:0000256" key="3">
    <source>
        <dbReference type="ARBA" id="ARBA00022692"/>
    </source>
</evidence>
<dbReference type="PANTHER" id="PTHR43791">
    <property type="entry name" value="PERMEASE-RELATED"/>
    <property type="match status" value="1"/>
</dbReference>
<evidence type="ECO:0000256" key="2">
    <source>
        <dbReference type="ARBA" id="ARBA00022448"/>
    </source>
</evidence>
<evidence type="ECO:0000256" key="7">
    <source>
        <dbReference type="SAM" id="Phobius"/>
    </source>
</evidence>
<evidence type="ECO:0000313" key="10">
    <source>
        <dbReference type="Proteomes" id="UP001175261"/>
    </source>
</evidence>
<dbReference type="SUPFAM" id="SSF103473">
    <property type="entry name" value="MFS general substrate transporter"/>
    <property type="match status" value="1"/>
</dbReference>
<dbReference type="FunFam" id="1.20.1250.20:FF:000013">
    <property type="entry name" value="MFS general substrate transporter"/>
    <property type="match status" value="1"/>
</dbReference>
<comment type="subcellular location">
    <subcellularLocation>
        <location evidence="1">Membrane</location>
        <topology evidence="1">Multi-pass membrane protein</topology>
    </subcellularLocation>
</comment>
<dbReference type="FunFam" id="1.20.1250.20:FF:000057">
    <property type="entry name" value="MFS general substrate transporter"/>
    <property type="match status" value="1"/>
</dbReference>
<feature type="transmembrane region" description="Helical" evidence="7">
    <location>
        <begin position="434"/>
        <end position="455"/>
    </location>
</feature>
<accession>A0AA39LBV8</accession>
<evidence type="ECO:0000313" key="9">
    <source>
        <dbReference type="EMBL" id="KAK0391324.1"/>
    </source>
</evidence>
<dbReference type="GO" id="GO:0022857">
    <property type="term" value="F:transmembrane transporter activity"/>
    <property type="evidence" value="ECO:0007669"/>
    <property type="project" value="InterPro"/>
</dbReference>
<feature type="transmembrane region" description="Helical" evidence="7">
    <location>
        <begin position="113"/>
        <end position="132"/>
    </location>
</feature>
<dbReference type="Pfam" id="PF07690">
    <property type="entry name" value="MFS_1"/>
    <property type="match status" value="1"/>
</dbReference>
<dbReference type="PANTHER" id="PTHR43791:SF92">
    <property type="entry name" value="AGL026WP"/>
    <property type="match status" value="1"/>
</dbReference>
<feature type="transmembrane region" description="Helical" evidence="7">
    <location>
        <begin position="368"/>
        <end position="389"/>
    </location>
</feature>
<keyword evidence="2" id="KW-0813">Transport</keyword>
<feature type="transmembrane region" description="Helical" evidence="7">
    <location>
        <begin position="87"/>
        <end position="106"/>
    </location>
</feature>
<feature type="transmembrane region" description="Helical" evidence="7">
    <location>
        <begin position="144"/>
        <end position="163"/>
    </location>
</feature>
<sequence>MEKPSDLQAEDRQVDQPAVPLPSNLPSDEAEFKALEKRLVRKVDMRLMPVLIIMIVLNYLDRNALPNARVQGLEEDLGLVGEQFNTAISVLFAGYIALQIPSNLILTRVQPRIYLSGCMALWGVVSGCTALVQDFKGLVVCRFFLGVLEAPFFPGAIFLLSAWYTPRELATRTAVLYTGSLISGGFGGLVGAGVQYGLDGARGLESWRWLFIIEGAATVFLSLASMFILPNFPSTTSWLSEDEKTMAVYRLNRDSGSRDEERGPILSGLKLALADYKVWLFAIIILTKTSAAAVTSFIPTLVKTLEYSRVNTLLLVAPPYVFAAIVSMALSINSDRMQERYLHLVAPLLVGMVGYIIAAATTTLAPRYFSLFLMLGGVYGGFNVGLAWLSSTFPRPLEKRAATYALVNTVGNFAQIYSPYMYKADSGPRYLPAMGSNIGFVFVSICFATLLWFCLKRENGKLDALESDTYNDVENPKGGDEIIQAGPGGILALNPGFRYIL</sequence>
<keyword evidence="3 7" id="KW-0812">Transmembrane</keyword>
<comment type="caution">
    <text evidence="9">The sequence shown here is derived from an EMBL/GenBank/DDBJ whole genome shotgun (WGS) entry which is preliminary data.</text>
</comment>
<dbReference type="EMBL" id="JAPDFR010000001">
    <property type="protein sequence ID" value="KAK0391324.1"/>
    <property type="molecule type" value="Genomic_DNA"/>
</dbReference>
<dbReference type="AlphaFoldDB" id="A0AA39LBV8"/>
<dbReference type="InterPro" id="IPR011701">
    <property type="entry name" value="MFS"/>
</dbReference>
<feature type="transmembrane region" description="Helical" evidence="7">
    <location>
        <begin position="175"/>
        <end position="197"/>
    </location>
</feature>
<dbReference type="InterPro" id="IPR036259">
    <property type="entry name" value="MFS_trans_sf"/>
</dbReference>
<feature type="transmembrane region" description="Helical" evidence="7">
    <location>
        <begin position="209"/>
        <end position="229"/>
    </location>
</feature>
<evidence type="ECO:0000256" key="6">
    <source>
        <dbReference type="SAM" id="MobiDB-lite"/>
    </source>
</evidence>
<feature type="transmembrane region" description="Helical" evidence="7">
    <location>
        <begin position="278"/>
        <end position="298"/>
    </location>
</feature>
<evidence type="ECO:0000256" key="4">
    <source>
        <dbReference type="ARBA" id="ARBA00022989"/>
    </source>
</evidence>
<keyword evidence="10" id="KW-1185">Reference proteome</keyword>
<feature type="transmembrane region" description="Helical" evidence="7">
    <location>
        <begin position="401"/>
        <end position="422"/>
    </location>
</feature>
<feature type="compositionally biased region" description="Basic and acidic residues" evidence="6">
    <location>
        <begin position="1"/>
        <end position="14"/>
    </location>
</feature>
<feature type="transmembrane region" description="Helical" evidence="7">
    <location>
        <begin position="43"/>
        <end position="60"/>
    </location>
</feature>
<dbReference type="PROSITE" id="PS50850">
    <property type="entry name" value="MFS"/>
    <property type="match status" value="1"/>
</dbReference>
<feature type="transmembrane region" description="Helical" evidence="7">
    <location>
        <begin position="310"/>
        <end position="330"/>
    </location>
</feature>
<keyword evidence="5 7" id="KW-0472">Membrane</keyword>
<proteinExistence type="predicted"/>
<dbReference type="GO" id="GO:0016020">
    <property type="term" value="C:membrane"/>
    <property type="evidence" value="ECO:0007669"/>
    <property type="project" value="UniProtKB-SubCell"/>
</dbReference>
<dbReference type="Gene3D" id="1.20.1250.20">
    <property type="entry name" value="MFS general substrate transporter like domains"/>
    <property type="match status" value="2"/>
</dbReference>
<keyword evidence="4 7" id="KW-1133">Transmembrane helix</keyword>
<feature type="domain" description="Major facilitator superfamily (MFS) profile" evidence="8">
    <location>
        <begin position="47"/>
        <end position="461"/>
    </location>
</feature>
<dbReference type="Proteomes" id="UP001175261">
    <property type="component" value="Unassembled WGS sequence"/>
</dbReference>
<evidence type="ECO:0000256" key="5">
    <source>
        <dbReference type="ARBA" id="ARBA00023136"/>
    </source>
</evidence>
<reference evidence="9" key="1">
    <citation type="submission" date="2022-10" db="EMBL/GenBank/DDBJ databases">
        <title>Determination and structural analysis of whole genome sequence of Sarocladium strictum F4-1.</title>
        <authorList>
            <person name="Hu L."/>
            <person name="Jiang Y."/>
        </authorList>
    </citation>
    <scope>NUCLEOTIDE SEQUENCE</scope>
    <source>
        <strain evidence="9">F4-1</strain>
    </source>
</reference>
<evidence type="ECO:0000256" key="1">
    <source>
        <dbReference type="ARBA" id="ARBA00004141"/>
    </source>
</evidence>
<evidence type="ECO:0000259" key="8">
    <source>
        <dbReference type="PROSITE" id="PS50850"/>
    </source>
</evidence>